<gene>
    <name evidence="3" type="ORF">GCM10010121_085100</name>
</gene>
<feature type="compositionally biased region" description="Low complexity" evidence="1">
    <location>
        <begin position="21"/>
        <end position="49"/>
    </location>
</feature>
<sequence>MRATMKVRNALGSIEEAAMPRAATTTRKTTAARARPRAKSAAQQPAAAADGKLRMHTLDVHAPVHIPYLTPGDVVANTQAMTSRLPTRDLLFYGGLGALAVAGALDWPVALAIGGATAILRGQGRGEAKERQE</sequence>
<accession>A0A917UJ16</accession>
<protein>
    <submittedName>
        <fullName evidence="3">Uncharacterized protein</fullName>
    </submittedName>
</protein>
<organism evidence="3 4">
    <name type="scientific">Streptomyces brasiliensis</name>
    <dbReference type="NCBI Taxonomy" id="1954"/>
    <lineage>
        <taxon>Bacteria</taxon>
        <taxon>Bacillati</taxon>
        <taxon>Actinomycetota</taxon>
        <taxon>Actinomycetes</taxon>
        <taxon>Kitasatosporales</taxon>
        <taxon>Streptomycetaceae</taxon>
        <taxon>Streptomyces</taxon>
    </lineage>
</organism>
<reference evidence="3" key="1">
    <citation type="journal article" date="2014" name="Int. J. Syst. Evol. Microbiol.">
        <title>Complete genome sequence of Corynebacterium casei LMG S-19264T (=DSM 44701T), isolated from a smear-ripened cheese.</title>
        <authorList>
            <consortium name="US DOE Joint Genome Institute (JGI-PGF)"/>
            <person name="Walter F."/>
            <person name="Albersmeier A."/>
            <person name="Kalinowski J."/>
            <person name="Ruckert C."/>
        </authorList>
    </citation>
    <scope>NUCLEOTIDE SEQUENCE</scope>
    <source>
        <strain evidence="3">JCM 3086</strain>
    </source>
</reference>
<comment type="caution">
    <text evidence="3">The sequence shown here is derived from an EMBL/GenBank/DDBJ whole genome shotgun (WGS) entry which is preliminary data.</text>
</comment>
<feature type="transmembrane region" description="Helical" evidence="2">
    <location>
        <begin position="90"/>
        <end position="113"/>
    </location>
</feature>
<evidence type="ECO:0000313" key="3">
    <source>
        <dbReference type="EMBL" id="GGJ61505.1"/>
    </source>
</evidence>
<dbReference type="AlphaFoldDB" id="A0A917UJ16"/>
<evidence type="ECO:0000256" key="1">
    <source>
        <dbReference type="SAM" id="MobiDB-lite"/>
    </source>
</evidence>
<evidence type="ECO:0000256" key="2">
    <source>
        <dbReference type="SAM" id="Phobius"/>
    </source>
</evidence>
<proteinExistence type="predicted"/>
<keyword evidence="2" id="KW-1133">Transmembrane helix</keyword>
<keyword evidence="4" id="KW-1185">Reference proteome</keyword>
<reference evidence="3" key="2">
    <citation type="submission" date="2020-09" db="EMBL/GenBank/DDBJ databases">
        <authorList>
            <person name="Sun Q."/>
            <person name="Ohkuma M."/>
        </authorList>
    </citation>
    <scope>NUCLEOTIDE SEQUENCE</scope>
    <source>
        <strain evidence="3">JCM 3086</strain>
    </source>
</reference>
<feature type="region of interest" description="Disordered" evidence="1">
    <location>
        <begin position="21"/>
        <end position="50"/>
    </location>
</feature>
<evidence type="ECO:0000313" key="4">
    <source>
        <dbReference type="Proteomes" id="UP000657574"/>
    </source>
</evidence>
<keyword evidence="2" id="KW-0472">Membrane</keyword>
<dbReference type="EMBL" id="BMQA01000068">
    <property type="protein sequence ID" value="GGJ61505.1"/>
    <property type="molecule type" value="Genomic_DNA"/>
</dbReference>
<keyword evidence="2" id="KW-0812">Transmembrane</keyword>
<name>A0A917UJ16_9ACTN</name>
<dbReference type="Proteomes" id="UP000657574">
    <property type="component" value="Unassembled WGS sequence"/>
</dbReference>